<evidence type="ECO:0000313" key="2">
    <source>
        <dbReference type="Proteomes" id="UP000812287"/>
    </source>
</evidence>
<gene>
    <name evidence="1" type="ORF">BT62DRAFT_934678</name>
</gene>
<organism evidence="1 2">
    <name type="scientific">Guyanagaster necrorhizus</name>
    <dbReference type="NCBI Taxonomy" id="856835"/>
    <lineage>
        <taxon>Eukaryota</taxon>
        <taxon>Fungi</taxon>
        <taxon>Dikarya</taxon>
        <taxon>Basidiomycota</taxon>
        <taxon>Agaricomycotina</taxon>
        <taxon>Agaricomycetes</taxon>
        <taxon>Agaricomycetidae</taxon>
        <taxon>Agaricales</taxon>
        <taxon>Marasmiineae</taxon>
        <taxon>Physalacriaceae</taxon>
        <taxon>Guyanagaster</taxon>
    </lineage>
</organism>
<dbReference type="Proteomes" id="UP000812287">
    <property type="component" value="Unassembled WGS sequence"/>
</dbReference>
<name>A0A9P7VNC2_9AGAR</name>
<dbReference type="EMBL" id="MU250543">
    <property type="protein sequence ID" value="KAG7443725.1"/>
    <property type="molecule type" value="Genomic_DNA"/>
</dbReference>
<dbReference type="GeneID" id="66109066"/>
<proteinExistence type="predicted"/>
<dbReference type="RefSeq" id="XP_043037225.1">
    <property type="nucleotide sequence ID" value="XM_043186769.1"/>
</dbReference>
<accession>A0A9P7VNC2</accession>
<evidence type="ECO:0000313" key="1">
    <source>
        <dbReference type="EMBL" id="KAG7443725.1"/>
    </source>
</evidence>
<comment type="caution">
    <text evidence="1">The sequence shown here is derived from an EMBL/GenBank/DDBJ whole genome shotgun (WGS) entry which is preliminary data.</text>
</comment>
<reference evidence="1" key="1">
    <citation type="submission" date="2020-11" db="EMBL/GenBank/DDBJ databases">
        <title>Adaptations for nitrogen fixation in a non-lichenized fungal sporocarp promotes dispersal by wood-feeding termites.</title>
        <authorList>
            <consortium name="DOE Joint Genome Institute"/>
            <person name="Koch R.A."/>
            <person name="Yoon G."/>
            <person name="Arayal U."/>
            <person name="Lail K."/>
            <person name="Amirebrahimi M."/>
            <person name="Labutti K."/>
            <person name="Lipzen A."/>
            <person name="Riley R."/>
            <person name="Barry K."/>
            <person name="Henrissat B."/>
            <person name="Grigoriev I.V."/>
            <person name="Herr J.R."/>
            <person name="Aime M.C."/>
        </authorList>
    </citation>
    <scope>NUCLEOTIDE SEQUENCE</scope>
    <source>
        <strain evidence="1">MCA 3950</strain>
    </source>
</reference>
<protein>
    <submittedName>
        <fullName evidence="1">Uncharacterized protein</fullName>
    </submittedName>
</protein>
<sequence length="63" mass="7329">MTQDGFFPFKTDLLFRSSQLPPFLVFSMNRLRNYPKSARVKTRIMPHIPNKSPDTRCALVSVE</sequence>
<feature type="non-terminal residue" evidence="1">
    <location>
        <position position="63"/>
    </location>
</feature>
<dbReference type="AlphaFoldDB" id="A0A9P7VNC2"/>
<keyword evidence="2" id="KW-1185">Reference proteome</keyword>